<comment type="caution">
    <text evidence="1">The sequence shown here is derived from an EMBL/GenBank/DDBJ whole genome shotgun (WGS) entry which is preliminary data.</text>
</comment>
<organism evidence="1 2">
    <name type="scientific">Persea americana</name>
    <name type="common">Avocado</name>
    <dbReference type="NCBI Taxonomy" id="3435"/>
    <lineage>
        <taxon>Eukaryota</taxon>
        <taxon>Viridiplantae</taxon>
        <taxon>Streptophyta</taxon>
        <taxon>Embryophyta</taxon>
        <taxon>Tracheophyta</taxon>
        <taxon>Spermatophyta</taxon>
        <taxon>Magnoliopsida</taxon>
        <taxon>Magnoliidae</taxon>
        <taxon>Laurales</taxon>
        <taxon>Lauraceae</taxon>
        <taxon>Persea</taxon>
    </lineage>
</organism>
<dbReference type="Proteomes" id="UP001234297">
    <property type="component" value="Chromosome 12"/>
</dbReference>
<evidence type="ECO:0000313" key="1">
    <source>
        <dbReference type="EMBL" id="KAJ8615061.1"/>
    </source>
</evidence>
<name>A0ACC2K1P9_PERAE</name>
<dbReference type="EMBL" id="CM056820">
    <property type="protein sequence ID" value="KAJ8615061.1"/>
    <property type="molecule type" value="Genomic_DNA"/>
</dbReference>
<keyword evidence="2" id="KW-1185">Reference proteome</keyword>
<proteinExistence type="predicted"/>
<evidence type="ECO:0000313" key="2">
    <source>
        <dbReference type="Proteomes" id="UP001234297"/>
    </source>
</evidence>
<accession>A0ACC2K1P9</accession>
<protein>
    <submittedName>
        <fullName evidence="1">Uncharacterized protein</fullName>
    </submittedName>
</protein>
<reference evidence="1 2" key="1">
    <citation type="journal article" date="2022" name="Hortic Res">
        <title>A haplotype resolved chromosomal level avocado genome allows analysis of novel avocado genes.</title>
        <authorList>
            <person name="Nath O."/>
            <person name="Fletcher S.J."/>
            <person name="Hayward A."/>
            <person name="Shaw L.M."/>
            <person name="Masouleh A.K."/>
            <person name="Furtado A."/>
            <person name="Henry R.J."/>
            <person name="Mitter N."/>
        </authorList>
    </citation>
    <scope>NUCLEOTIDE SEQUENCE [LARGE SCALE GENOMIC DNA]</scope>
    <source>
        <strain evidence="2">cv. Hass</strain>
    </source>
</reference>
<sequence>MKRHCVGVGRCVCARSSNAAVQGRYLGTVWVREKEENEGKEVIKDEMGKEGSCICVGCDAAKWWSQDAAIVLHRRGVLAGAKGGSGRKRGRKRDGWGAKVVGRKDGCGCSESKEERERRMERKKREEKRGTQEGRRRREEEKGGRGNEVRGASQGGRIEEEEEEGRKEMGPRGRRRGG</sequence>
<gene>
    <name evidence="1" type="ORF">MRB53_034433</name>
</gene>